<dbReference type="GeneID" id="26906297"/>
<dbReference type="OMA" id="FPAGHYV"/>
<dbReference type="VEuPathDB" id="TriTrypDB:LpyrH10_12_1850"/>
<dbReference type="AlphaFoldDB" id="A0A0M9FZ46"/>
<dbReference type="GO" id="GO:0015031">
    <property type="term" value="P:protein transport"/>
    <property type="evidence" value="ECO:0007669"/>
    <property type="project" value="TreeGrafter"/>
</dbReference>
<feature type="region of interest" description="Disordered" evidence="1">
    <location>
        <begin position="507"/>
        <end position="533"/>
    </location>
</feature>
<dbReference type="Proteomes" id="UP000037923">
    <property type="component" value="Unassembled WGS sequence"/>
</dbReference>
<feature type="region of interest" description="Disordered" evidence="1">
    <location>
        <begin position="95"/>
        <end position="153"/>
    </location>
</feature>
<dbReference type="InterPro" id="IPR050357">
    <property type="entry name" value="Arrestin_domain-protein"/>
</dbReference>
<dbReference type="OrthoDB" id="10380202at2759"/>
<feature type="compositionally biased region" description="Acidic residues" evidence="1">
    <location>
        <begin position="116"/>
        <end position="135"/>
    </location>
</feature>
<organism evidence="3 4">
    <name type="scientific">Leptomonas pyrrhocoris</name>
    <name type="common">Firebug parasite</name>
    <dbReference type="NCBI Taxonomy" id="157538"/>
    <lineage>
        <taxon>Eukaryota</taxon>
        <taxon>Discoba</taxon>
        <taxon>Euglenozoa</taxon>
        <taxon>Kinetoplastea</taxon>
        <taxon>Metakinetoplastina</taxon>
        <taxon>Trypanosomatida</taxon>
        <taxon>Trypanosomatidae</taxon>
        <taxon>Leishmaniinae</taxon>
        <taxon>Leptomonas</taxon>
    </lineage>
</organism>
<evidence type="ECO:0000259" key="2">
    <source>
        <dbReference type="Pfam" id="PF00339"/>
    </source>
</evidence>
<dbReference type="Pfam" id="PF00339">
    <property type="entry name" value="Arrestin_N"/>
    <property type="match status" value="1"/>
</dbReference>
<dbReference type="RefSeq" id="XP_015657382.1">
    <property type="nucleotide sequence ID" value="XM_015804248.1"/>
</dbReference>
<evidence type="ECO:0000313" key="3">
    <source>
        <dbReference type="EMBL" id="KPA78943.1"/>
    </source>
</evidence>
<dbReference type="GO" id="GO:0005737">
    <property type="term" value="C:cytoplasm"/>
    <property type="evidence" value="ECO:0007669"/>
    <property type="project" value="TreeGrafter"/>
</dbReference>
<reference evidence="3 4" key="1">
    <citation type="submission" date="2015-07" db="EMBL/GenBank/DDBJ databases">
        <title>High-quality genome of monoxenous trypanosomatid Leptomonas pyrrhocoris.</title>
        <authorList>
            <person name="Flegontov P."/>
            <person name="Butenko A."/>
            <person name="Firsov S."/>
            <person name="Vlcek C."/>
            <person name="Logacheva M.D."/>
            <person name="Field M."/>
            <person name="Filatov D."/>
            <person name="Flegontova O."/>
            <person name="Gerasimov E."/>
            <person name="Jackson A.P."/>
            <person name="Kelly S."/>
            <person name="Opperdoes F."/>
            <person name="O'Reilly A."/>
            <person name="Votypka J."/>
            <person name="Yurchenko V."/>
            <person name="Lukes J."/>
        </authorList>
    </citation>
    <scope>NUCLEOTIDE SEQUENCE [LARGE SCALE GENOMIC DNA]</scope>
    <source>
        <strain evidence="3">H10</strain>
    </source>
</reference>
<dbReference type="SUPFAM" id="SSF81296">
    <property type="entry name" value="E set domains"/>
    <property type="match status" value="1"/>
</dbReference>
<evidence type="ECO:0000313" key="4">
    <source>
        <dbReference type="Proteomes" id="UP000037923"/>
    </source>
</evidence>
<dbReference type="InterPro" id="IPR014752">
    <property type="entry name" value="Arrestin-like_C"/>
</dbReference>
<feature type="domain" description="Arrestin-like N-terminal" evidence="2">
    <location>
        <begin position="16"/>
        <end position="84"/>
    </location>
</feature>
<evidence type="ECO:0000256" key="1">
    <source>
        <dbReference type="SAM" id="MobiDB-lite"/>
    </source>
</evidence>
<gene>
    <name evidence="3" type="ORF">ABB37_06007</name>
</gene>
<dbReference type="PANTHER" id="PTHR11188:SF17">
    <property type="entry name" value="FI21816P1"/>
    <property type="match status" value="1"/>
</dbReference>
<comment type="caution">
    <text evidence="3">The sequence shown here is derived from an EMBL/GenBank/DDBJ whole genome shotgun (WGS) entry which is preliminary data.</text>
</comment>
<sequence length="533" mass="57395">MSMSSSSLVKCEVHLTHKHFYPGDAVEGAVVIDAAAAFDVFNVHIKIVGKEEVYTMVDQVKESKIKNVQFGISSQDYVYYREIVTIAGALMTMKDTNKGKKRPPYSSRRGQVVAGEEGEGNEDDDSDDVDDDADAEPTAGEDQTAATEDGDGINSFRYNESIWAPPGVAQQNRSFAVSQLAAEEGVSVRFPAGHYVYPFRFLLSASLPPNYDTGICVKDSQFSNSQAVLHYYVKVYVWSPSRVQIASARADFIMGAMQPEYGGSHTTGNNSMINISNNSGGNGTSGNAANLSLSAADGNRAKLRAVAVPGKTVKCVFPVMGMCSCMATDAKLHVAFTIPAESFQIERDAISVSCAIASNTSKKAIRGLKVQLVQILKFETTDALVTIRKTVAEASVLKAVKPGRGGTIAGSTKMLESREDFMPTMKTSGLEVGYVVRVELLASHIDQAYYEFEGIQVAGAMMAGSVPPVGPMRFTALPRGRLTQREAFYAVPTNPAETPLIANLSAPLSRSGSRAVSRRTSRMNSRAPTPRQK</sequence>
<accession>A0A0M9FZ46</accession>
<dbReference type="PANTHER" id="PTHR11188">
    <property type="entry name" value="ARRESTIN DOMAIN CONTAINING PROTEIN"/>
    <property type="match status" value="1"/>
</dbReference>
<dbReference type="Gene3D" id="2.60.40.640">
    <property type="match status" value="2"/>
</dbReference>
<dbReference type="InterPro" id="IPR011021">
    <property type="entry name" value="Arrestin-like_N"/>
</dbReference>
<dbReference type="EMBL" id="LGTL01000012">
    <property type="protein sequence ID" value="KPA78943.1"/>
    <property type="molecule type" value="Genomic_DNA"/>
</dbReference>
<dbReference type="InterPro" id="IPR014756">
    <property type="entry name" value="Ig_E-set"/>
</dbReference>
<keyword evidence="4" id="KW-1185">Reference proteome</keyword>
<name>A0A0M9FZ46_LEPPY</name>
<protein>
    <submittedName>
        <fullName evidence="3">Putative arrestin domain-containing protein</fullName>
    </submittedName>
</protein>
<proteinExistence type="predicted"/>